<dbReference type="InterPro" id="IPR006652">
    <property type="entry name" value="Kelch_1"/>
</dbReference>
<dbReference type="Pfam" id="PF01344">
    <property type="entry name" value="Kelch_1"/>
    <property type="match status" value="2"/>
</dbReference>
<proteinExistence type="predicted"/>
<dbReference type="Gene3D" id="2.120.10.80">
    <property type="entry name" value="Kelch-type beta propeller"/>
    <property type="match status" value="1"/>
</dbReference>
<name>A0A1F6G5N3_9PROT</name>
<dbReference type="Proteomes" id="UP000178449">
    <property type="component" value="Unassembled WGS sequence"/>
</dbReference>
<dbReference type="PANTHER" id="PTHR45632:SF3">
    <property type="entry name" value="KELCH-LIKE PROTEIN 32"/>
    <property type="match status" value="1"/>
</dbReference>
<dbReference type="EMBL" id="MFNE01000051">
    <property type="protein sequence ID" value="OGG93392.1"/>
    <property type="molecule type" value="Genomic_DNA"/>
</dbReference>
<evidence type="ECO:0000313" key="4">
    <source>
        <dbReference type="Proteomes" id="UP000178449"/>
    </source>
</evidence>
<evidence type="ECO:0000256" key="1">
    <source>
        <dbReference type="ARBA" id="ARBA00022441"/>
    </source>
</evidence>
<dbReference type="AlphaFoldDB" id="A0A1F6G5N3"/>
<evidence type="ECO:0000313" key="3">
    <source>
        <dbReference type="EMBL" id="OGG93392.1"/>
    </source>
</evidence>
<dbReference type="STRING" id="1817772.A2527_01600"/>
<keyword evidence="2" id="KW-0677">Repeat</keyword>
<sequence length="341" mass="34794">MSSGTSYKVVVGTAAKDTTGNALASAYSGTTFTTLTPLTTLASLSSAQTSINCIYLSSSGAQIWCSPGVGSDSSIGNTFKVYTISSDTWGTGGPTISGVDMAFMATSSSTFTFGPYCTTVYCGAITNNTYTGSVGSTTATASNTYLLTAAGAGLEYLSDYSMAIGFGGFSGANAEKWVYYSTGGAWTIITAHITTGRFWIAHAQVSNKIYLFGGATATSYITDSPVSTAQVITPDSGAPAASTTIASIASLSTATSQACAATYNSEIYIFGGKNSSSTALTTVLKYSPTSDAYTTKTSMGSGRFGLGCATDGTYIYLVGGQTGTGYTKAVTTVERYNPAND</sequence>
<dbReference type="PANTHER" id="PTHR45632">
    <property type="entry name" value="LD33804P"/>
    <property type="match status" value="1"/>
</dbReference>
<reference evidence="3 4" key="1">
    <citation type="journal article" date="2016" name="Nat. Commun.">
        <title>Thousands of microbial genomes shed light on interconnected biogeochemical processes in an aquifer system.</title>
        <authorList>
            <person name="Anantharaman K."/>
            <person name="Brown C.T."/>
            <person name="Hug L.A."/>
            <person name="Sharon I."/>
            <person name="Castelle C.J."/>
            <person name="Probst A.J."/>
            <person name="Thomas B.C."/>
            <person name="Singh A."/>
            <person name="Wilkins M.J."/>
            <person name="Karaoz U."/>
            <person name="Brodie E.L."/>
            <person name="Williams K.H."/>
            <person name="Hubbard S.S."/>
            <person name="Banfield J.F."/>
        </authorList>
    </citation>
    <scope>NUCLEOTIDE SEQUENCE [LARGE SCALE GENOMIC DNA]</scope>
</reference>
<accession>A0A1F6G5N3</accession>
<keyword evidence="1" id="KW-0880">Kelch repeat</keyword>
<protein>
    <submittedName>
        <fullName evidence="3">Uncharacterized protein</fullName>
    </submittedName>
</protein>
<dbReference type="SUPFAM" id="SSF117281">
    <property type="entry name" value="Kelch motif"/>
    <property type="match status" value="2"/>
</dbReference>
<comment type="caution">
    <text evidence="3">The sequence shown here is derived from an EMBL/GenBank/DDBJ whole genome shotgun (WGS) entry which is preliminary data.</text>
</comment>
<evidence type="ECO:0000256" key="2">
    <source>
        <dbReference type="ARBA" id="ARBA00022737"/>
    </source>
</evidence>
<gene>
    <name evidence="3" type="ORF">A2527_01600</name>
</gene>
<dbReference type="InterPro" id="IPR015915">
    <property type="entry name" value="Kelch-typ_b-propeller"/>
</dbReference>
<organism evidence="3 4">
    <name type="scientific">Candidatus Lambdaproteobacteria bacterium RIFOXYD2_FULL_50_16</name>
    <dbReference type="NCBI Taxonomy" id="1817772"/>
    <lineage>
        <taxon>Bacteria</taxon>
        <taxon>Pseudomonadati</taxon>
        <taxon>Pseudomonadota</taxon>
        <taxon>Candidatus Lambdaproteobacteria</taxon>
    </lineage>
</organism>